<dbReference type="GO" id="GO:0016042">
    <property type="term" value="P:lipid catabolic process"/>
    <property type="evidence" value="ECO:0007669"/>
    <property type="project" value="InterPro"/>
</dbReference>
<dbReference type="InterPro" id="IPR029058">
    <property type="entry name" value="AB_hydrolase_fold"/>
</dbReference>
<dbReference type="InterPro" id="IPR005152">
    <property type="entry name" value="Lipase_secreted"/>
</dbReference>
<dbReference type="PIRSF" id="PIRSF029171">
    <property type="entry name" value="Esterase_LipA"/>
    <property type="match status" value="1"/>
</dbReference>
<sequence>MPAIRRPFRPALNAAAALLVVLVLWRPGEVAARNAGENATTAAARLTAFYDPPSLSLNARAGELLRAEPMDGGLPGARAYRLLYVTTGINGTPIASSGVAYLPDAPAAEPRPVVAWAHPTTGISRTCAPSLRDAALAGTIPGLAELIAAGNVVVATDYPGLGTPGTNAYLVGDAEGRAVLDSVRAVRSLSGSGAGDAFAVFGHSQGGQAALFTGLLAARYAPELDLKGVVAAAPVTLMESALSASRKTALGRTIIGMTLASWSRVYRGEHLDEHTILGRFPKPFADLVLEGCLETADDLARIERIAGADADDLLGFTGMSVFGHAPWPGLLARNTAQPLPKAVPLLILQGGEDDIVPAIQTRTYVERACADGRAVEVLYQPARNHYVIALSNGTAIAEWIAGRFADRPARDDCGKPW</sequence>
<dbReference type="RefSeq" id="WP_175563604.1">
    <property type="nucleotide sequence ID" value="NZ_FRXO01000001.1"/>
</dbReference>
<dbReference type="PANTHER" id="PTHR34853:SF1">
    <property type="entry name" value="LIPASE 5"/>
    <property type="match status" value="1"/>
</dbReference>
<name>A0A1M7ZA58_9HYPH</name>
<reference evidence="1 2" key="1">
    <citation type="submission" date="2016-12" db="EMBL/GenBank/DDBJ databases">
        <authorList>
            <person name="Song W.-J."/>
            <person name="Kurnit D.M."/>
        </authorList>
    </citation>
    <scope>NUCLEOTIDE SEQUENCE [LARGE SCALE GENOMIC DNA]</scope>
    <source>
        <strain evidence="1 2">DSM 19599</strain>
    </source>
</reference>
<dbReference type="GO" id="GO:0004806">
    <property type="term" value="F:triacylglycerol lipase activity"/>
    <property type="evidence" value="ECO:0007669"/>
    <property type="project" value="InterPro"/>
</dbReference>
<dbReference type="AlphaFoldDB" id="A0A1M7ZA58"/>
<gene>
    <name evidence="1" type="ORF">SAMN02745172_00899</name>
</gene>
<dbReference type="Pfam" id="PF03583">
    <property type="entry name" value="LIP"/>
    <property type="match status" value="1"/>
</dbReference>
<evidence type="ECO:0000313" key="1">
    <source>
        <dbReference type="EMBL" id="SHO61797.1"/>
    </source>
</evidence>
<dbReference type="PANTHER" id="PTHR34853">
    <property type="match status" value="1"/>
</dbReference>
<evidence type="ECO:0000313" key="2">
    <source>
        <dbReference type="Proteomes" id="UP000186406"/>
    </source>
</evidence>
<keyword evidence="2" id="KW-1185">Reference proteome</keyword>
<dbReference type="Gene3D" id="3.40.50.1820">
    <property type="entry name" value="alpha/beta hydrolase"/>
    <property type="match status" value="2"/>
</dbReference>
<organism evidence="1 2">
    <name type="scientific">Pseudoxanthobacter soli DSM 19599</name>
    <dbReference type="NCBI Taxonomy" id="1123029"/>
    <lineage>
        <taxon>Bacteria</taxon>
        <taxon>Pseudomonadati</taxon>
        <taxon>Pseudomonadota</taxon>
        <taxon>Alphaproteobacteria</taxon>
        <taxon>Hyphomicrobiales</taxon>
        <taxon>Segnochrobactraceae</taxon>
        <taxon>Pseudoxanthobacter</taxon>
    </lineage>
</organism>
<accession>A0A1M7ZA58</accession>
<dbReference type="STRING" id="1123029.SAMN02745172_00899"/>
<dbReference type="Proteomes" id="UP000186406">
    <property type="component" value="Unassembled WGS sequence"/>
</dbReference>
<proteinExistence type="predicted"/>
<dbReference type="EMBL" id="FRXO01000001">
    <property type="protein sequence ID" value="SHO61797.1"/>
    <property type="molecule type" value="Genomic_DNA"/>
</dbReference>
<dbReference type="SUPFAM" id="SSF53474">
    <property type="entry name" value="alpha/beta-Hydrolases"/>
    <property type="match status" value="1"/>
</dbReference>
<protein>
    <submittedName>
        <fullName evidence="1">Secretory lipase</fullName>
    </submittedName>
</protein>